<dbReference type="AlphaFoldDB" id="H8L573"/>
<feature type="domain" description="Glucose-methanol-choline oxidoreductase C-terminal" evidence="9">
    <location>
        <begin position="407"/>
        <end position="524"/>
    </location>
</feature>
<evidence type="ECO:0000313" key="10">
    <source>
        <dbReference type="EMBL" id="AFC86652.1"/>
    </source>
</evidence>
<evidence type="ECO:0000259" key="9">
    <source>
        <dbReference type="Pfam" id="PF05199"/>
    </source>
</evidence>
<organism evidence="10 11">
    <name type="scientific">Frateuria aurantia (strain ATCC 33424 / DSM 6220 / KCTC 2777 / LMG 1558 / NBRC 3245 / NCIMB 13370)</name>
    <name type="common">Acetobacter aurantius</name>
    <dbReference type="NCBI Taxonomy" id="767434"/>
    <lineage>
        <taxon>Bacteria</taxon>
        <taxon>Pseudomonadati</taxon>
        <taxon>Pseudomonadota</taxon>
        <taxon>Gammaproteobacteria</taxon>
        <taxon>Lysobacterales</taxon>
        <taxon>Rhodanobacteraceae</taxon>
        <taxon>Frateuria</taxon>
    </lineage>
</organism>
<dbReference type="eggNOG" id="COG2303">
    <property type="taxonomic scope" value="Bacteria"/>
</dbReference>
<keyword evidence="7" id="KW-1133">Transmembrane helix</keyword>
<evidence type="ECO:0000313" key="11">
    <source>
        <dbReference type="Proteomes" id="UP000005234"/>
    </source>
</evidence>
<dbReference type="Pfam" id="PF05199">
    <property type="entry name" value="GMC_oxred_C"/>
    <property type="match status" value="1"/>
</dbReference>
<keyword evidence="5" id="KW-0560">Oxidoreductase</keyword>
<accession>H8L573</accession>
<evidence type="ECO:0000256" key="3">
    <source>
        <dbReference type="ARBA" id="ARBA00022630"/>
    </source>
</evidence>
<dbReference type="InterPro" id="IPR051473">
    <property type="entry name" value="P2Ox-like"/>
</dbReference>
<dbReference type="HOGENOM" id="CLU_008878_4_1_6"/>
<keyword evidence="3" id="KW-0285">Flavoprotein</keyword>
<dbReference type="PANTHER" id="PTHR42784">
    <property type="entry name" value="PYRANOSE 2-OXIDASE"/>
    <property type="match status" value="1"/>
</dbReference>
<proteinExistence type="inferred from homology"/>
<reference evidence="10" key="1">
    <citation type="submission" date="2012-02" db="EMBL/GenBank/DDBJ databases">
        <title>The complete genome of Frateuria aurantia DSM 6220.</title>
        <authorList>
            <consortium name="US DOE Joint Genome Institute (JGI-PGF)"/>
            <person name="Lucas S."/>
            <person name="Copeland A."/>
            <person name="Lapidus A."/>
            <person name="Glavina del Rio T."/>
            <person name="Dalin E."/>
            <person name="Tice H."/>
            <person name="Bruce D."/>
            <person name="Goodwin L."/>
            <person name="Pitluck S."/>
            <person name="Peters L."/>
            <person name="Ovchinnikova G."/>
            <person name="Teshima H."/>
            <person name="Kyrpides N."/>
            <person name="Mavromatis K."/>
            <person name="Ivanova N."/>
            <person name="Brettin T."/>
            <person name="Detter J.C."/>
            <person name="Han C."/>
            <person name="Larimer F."/>
            <person name="Land M."/>
            <person name="Hauser L."/>
            <person name="Markowitz V."/>
            <person name="Cheng J.-F."/>
            <person name="Hugenholtz P."/>
            <person name="Woyke T."/>
            <person name="Wu D."/>
            <person name="Brambilla E."/>
            <person name="Klenk H.-P."/>
            <person name="Eisen J.A."/>
        </authorList>
    </citation>
    <scope>NUCLEOTIDE SEQUENCE</scope>
    <source>
        <strain evidence="10">DSM 6220</strain>
    </source>
</reference>
<keyword evidence="11" id="KW-1185">Reference proteome</keyword>
<dbReference type="KEGG" id="fau:Fraau_2283"/>
<dbReference type="GO" id="GO:0050660">
    <property type="term" value="F:flavin adenine dinucleotide binding"/>
    <property type="evidence" value="ECO:0007669"/>
    <property type="project" value="InterPro"/>
</dbReference>
<evidence type="ECO:0000256" key="4">
    <source>
        <dbReference type="ARBA" id="ARBA00022827"/>
    </source>
</evidence>
<gene>
    <name evidence="10" type="ordered locus">Fraau_2283</name>
</gene>
<dbReference type="InterPro" id="IPR007867">
    <property type="entry name" value="GMC_OxRtase_C"/>
</dbReference>
<evidence type="ECO:0000256" key="6">
    <source>
        <dbReference type="SAM" id="MobiDB-lite"/>
    </source>
</evidence>
<dbReference type="SUPFAM" id="SSF51905">
    <property type="entry name" value="FAD/NAD(P)-binding domain"/>
    <property type="match status" value="1"/>
</dbReference>
<evidence type="ECO:0000256" key="5">
    <source>
        <dbReference type="ARBA" id="ARBA00023002"/>
    </source>
</evidence>
<dbReference type="GO" id="GO:0016614">
    <property type="term" value="F:oxidoreductase activity, acting on CH-OH group of donors"/>
    <property type="evidence" value="ECO:0007669"/>
    <property type="project" value="InterPro"/>
</dbReference>
<sequence>MATHVDYDADVIVVGSGMLGSLAATALAVAGKSVIMLEAGPRMQRWQVVENFRNTADKTNPNLPYPDLPWAMKSYGGKYSDTYWRNTGPFPFRPGMLKVVGGTTWHWGAATWRYLPSDMKLHSTYGVGRDWPISYEDIEPWYQLAEEAMGVAGNDADDQTGKGGTQAPRRSKPYPMPALGWSDFTRKVADRLNGAGFHFIDEPNARNSRPYDGRPACRGNNNCMPVCPIGAMFSGDMQVAKAEAAGVKLISEAVVHKLEKGAGGKITAVRYLRPDGSEHRLTAKYVIVAAHAMETPKLLLMSDVANSSDQVGRNVMGHTGVSLLFLSKEPLWPGRGPQQQGGIMDWRDGDFRRRHSAGKHSLSNAVPNHEVAARLLAQGVIGSALNRRIREDSARWVSVSTMLEQLPDPANRIVLSSSRRDALGLPMPDLYNDPGDYLRAGVAPMRQDYRRFVELFDGELIKDDGELENHDHLMGSVIMGADPRDSVVDGDCRSHDHPNLFLVTTGVIPAAGVVNPTLTGAALALRVADLLGREA</sequence>
<dbReference type="Gene3D" id="3.50.50.60">
    <property type="entry name" value="FAD/NAD(P)-binding domain"/>
    <property type="match status" value="2"/>
</dbReference>
<name>H8L573_FRAAD</name>
<evidence type="ECO:0000256" key="7">
    <source>
        <dbReference type="SAM" id="Phobius"/>
    </source>
</evidence>
<comment type="cofactor">
    <cofactor evidence="1">
        <name>FAD</name>
        <dbReference type="ChEBI" id="CHEBI:57692"/>
    </cofactor>
</comment>
<keyword evidence="7" id="KW-0472">Membrane</keyword>
<dbReference type="PANTHER" id="PTHR42784:SF1">
    <property type="entry name" value="PYRANOSE 2-OXIDASE"/>
    <property type="match status" value="1"/>
</dbReference>
<keyword evidence="4" id="KW-0274">FAD</keyword>
<dbReference type="EMBL" id="CP003350">
    <property type="protein sequence ID" value="AFC86652.1"/>
    <property type="molecule type" value="Genomic_DNA"/>
</dbReference>
<feature type="domain" description="Glucose-methanol-choline oxidoreductase N-terminal" evidence="8">
    <location>
        <begin position="223"/>
        <end position="319"/>
    </location>
</feature>
<keyword evidence="7" id="KW-0812">Transmembrane</keyword>
<dbReference type="RefSeq" id="WP_014403655.1">
    <property type="nucleotide sequence ID" value="NC_017033.1"/>
</dbReference>
<dbReference type="InterPro" id="IPR036188">
    <property type="entry name" value="FAD/NAD-bd_sf"/>
</dbReference>
<evidence type="ECO:0000259" key="8">
    <source>
        <dbReference type="Pfam" id="PF00732"/>
    </source>
</evidence>
<dbReference type="InterPro" id="IPR000172">
    <property type="entry name" value="GMC_OxRdtase_N"/>
</dbReference>
<dbReference type="Proteomes" id="UP000005234">
    <property type="component" value="Chromosome"/>
</dbReference>
<protein>
    <submittedName>
        <fullName evidence="10">Choline dehydrogenase-like flavoprotein</fullName>
    </submittedName>
</protein>
<evidence type="ECO:0000256" key="2">
    <source>
        <dbReference type="ARBA" id="ARBA00010790"/>
    </source>
</evidence>
<comment type="similarity">
    <text evidence="2">Belongs to the GMC oxidoreductase family.</text>
</comment>
<dbReference type="Pfam" id="PF00732">
    <property type="entry name" value="GMC_oxred_N"/>
    <property type="match status" value="1"/>
</dbReference>
<evidence type="ECO:0000256" key="1">
    <source>
        <dbReference type="ARBA" id="ARBA00001974"/>
    </source>
</evidence>
<feature type="transmembrane region" description="Helical" evidence="7">
    <location>
        <begin position="12"/>
        <end position="35"/>
    </location>
</feature>
<feature type="region of interest" description="Disordered" evidence="6">
    <location>
        <begin position="153"/>
        <end position="174"/>
    </location>
</feature>
<dbReference type="STRING" id="767434.Fraau_2283"/>
<dbReference type="OrthoDB" id="9787779at2"/>